<dbReference type="Gene3D" id="3.30.565.10">
    <property type="entry name" value="Histidine kinase-like ATPase, C-terminal domain"/>
    <property type="match status" value="1"/>
</dbReference>
<dbReference type="SMART" id="SM00091">
    <property type="entry name" value="PAS"/>
    <property type="match status" value="3"/>
</dbReference>
<dbReference type="InterPro" id="IPR035965">
    <property type="entry name" value="PAS-like_dom_sf"/>
</dbReference>
<evidence type="ECO:0000256" key="3">
    <source>
        <dbReference type="ARBA" id="ARBA00022553"/>
    </source>
</evidence>
<evidence type="ECO:0000256" key="8">
    <source>
        <dbReference type="SAM" id="MobiDB-lite"/>
    </source>
</evidence>
<protein>
    <recommendedName>
        <fullName evidence="2">histidine kinase</fullName>
        <ecNumber evidence="2">2.7.13.3</ecNumber>
    </recommendedName>
</protein>
<keyword evidence="5" id="KW-0547">Nucleotide-binding</keyword>
<gene>
    <name evidence="10" type="ORF">U1T56_16440</name>
</gene>
<comment type="caution">
    <text evidence="10">The sequence shown here is derived from an EMBL/GenBank/DDBJ whole genome shotgun (WGS) entry which is preliminary data.</text>
</comment>
<keyword evidence="11" id="KW-1185">Reference proteome</keyword>
<dbReference type="Pfam" id="PF08448">
    <property type="entry name" value="PAS_4"/>
    <property type="match status" value="1"/>
</dbReference>
<dbReference type="PROSITE" id="PS50112">
    <property type="entry name" value="PAS"/>
    <property type="match status" value="2"/>
</dbReference>
<feature type="domain" description="PAS" evidence="9">
    <location>
        <begin position="309"/>
        <end position="354"/>
    </location>
</feature>
<evidence type="ECO:0000256" key="5">
    <source>
        <dbReference type="ARBA" id="ARBA00022741"/>
    </source>
</evidence>
<comment type="catalytic activity">
    <reaction evidence="1">
        <text>ATP + protein L-histidine = ADP + protein N-phospho-L-histidine.</text>
        <dbReference type="EC" id="2.7.13.3"/>
    </reaction>
</comment>
<dbReference type="InterPro" id="IPR000014">
    <property type="entry name" value="PAS"/>
</dbReference>
<evidence type="ECO:0000256" key="1">
    <source>
        <dbReference type="ARBA" id="ARBA00000085"/>
    </source>
</evidence>
<keyword evidence="3" id="KW-0597">Phosphoprotein</keyword>
<keyword evidence="6" id="KW-0418">Kinase</keyword>
<dbReference type="SMART" id="SM00911">
    <property type="entry name" value="HWE_HK"/>
    <property type="match status" value="1"/>
</dbReference>
<dbReference type="InterPro" id="IPR013767">
    <property type="entry name" value="PAS_fold"/>
</dbReference>
<dbReference type="InterPro" id="IPR013656">
    <property type="entry name" value="PAS_4"/>
</dbReference>
<dbReference type="PANTHER" id="PTHR41523:SF8">
    <property type="entry name" value="ETHYLENE RESPONSE SENSOR PROTEIN"/>
    <property type="match status" value="1"/>
</dbReference>
<dbReference type="InterPro" id="IPR013655">
    <property type="entry name" value="PAS_fold_3"/>
</dbReference>
<dbReference type="Pfam" id="PF07536">
    <property type="entry name" value="HWE_HK"/>
    <property type="match status" value="1"/>
</dbReference>
<dbReference type="Pfam" id="PF08447">
    <property type="entry name" value="PAS_3"/>
    <property type="match status" value="1"/>
</dbReference>
<evidence type="ECO:0000256" key="7">
    <source>
        <dbReference type="ARBA" id="ARBA00022840"/>
    </source>
</evidence>
<dbReference type="EMBL" id="JBBLZC010000017">
    <property type="protein sequence ID" value="MEK0084743.1"/>
    <property type="molecule type" value="Genomic_DNA"/>
</dbReference>
<dbReference type="InterPro" id="IPR036890">
    <property type="entry name" value="HATPase_C_sf"/>
</dbReference>
<evidence type="ECO:0000256" key="4">
    <source>
        <dbReference type="ARBA" id="ARBA00022679"/>
    </source>
</evidence>
<dbReference type="SUPFAM" id="SSF55785">
    <property type="entry name" value="PYP-like sensor domain (PAS domain)"/>
    <property type="match status" value="4"/>
</dbReference>
<dbReference type="PANTHER" id="PTHR41523">
    <property type="entry name" value="TWO-COMPONENT SYSTEM SENSOR PROTEIN"/>
    <property type="match status" value="1"/>
</dbReference>
<dbReference type="NCBIfam" id="TIGR00229">
    <property type="entry name" value="sensory_box"/>
    <property type="match status" value="3"/>
</dbReference>
<name>A0ABU8XU60_9PROT</name>
<dbReference type="InterPro" id="IPR011102">
    <property type="entry name" value="Sig_transdc_His_kinase_HWE"/>
</dbReference>
<sequence length="762" mass="82602">MDETAKAHAASLGSLLMRDQGEAEGRILQNSAGVGTSAAPTAPPAHAVLDALPAQVAVLDRNGVIVAANAAWRQAAGAGAELPMLAVGADYLAAWRLAAARDEVAAEAARGLPAVIRGRSERLALEYPWQCSGEERWVQLVAAPLPDTEGCVVMCHDITDRKRAEARLRVSEGRFRSLVENMPDIVFCRGVKGRSAHGYDEGGARLYGRDVLRIAGTMDAEGRARIDVWYAAVHPEDRERYLAAERRRKEAYKPFSIEYRIIHPVTGELRWMREVAWVVEEVSLGQTFFDSYILDITEEKRRAAALATSEARWRALFDNALDAIFVVDAGGRLADANPAACRLMGWGRAELIGRPLTSLVPAAEAGRMAEAWAAMQHGVPHRGEWTLVRRDGGTVPVEIGVGILPDGRLKIAARDIAERRRAEAALKESDLRLRRIIESDAVGMVVFDLAGRVHEANDAFLELVGRSREEPAQGSLDLLGLTSPEHRHLTAVLLAEAAKAQRQRPFETELLRPDGERVGVLLGVAYLGGSERLCIGLVADLSDRRVAERRRLLLQELNHRVKNILAMVQAIAQQTGRRAATVEGFLAAFRGRLAALSAAHDLLVAHGWQGVRLESLLRKALGAHLVDAKRLTLTLPSLVLRPQAAQDLALAVHELATNATKHGALAEAGGHVTLAGRIENDELVLVWREEGGLPVTPPDHQGFGTALLTQAIRHQHRGRVACDWRSEGLVCTMVLPLATAAEPLQETRGEPAGQAPAAAKPA</sequence>
<feature type="region of interest" description="Disordered" evidence="8">
    <location>
        <begin position="742"/>
        <end position="762"/>
    </location>
</feature>
<evidence type="ECO:0000313" key="10">
    <source>
        <dbReference type="EMBL" id="MEK0084743.1"/>
    </source>
</evidence>
<dbReference type="SMART" id="SM00086">
    <property type="entry name" value="PAC"/>
    <property type="match status" value="4"/>
</dbReference>
<keyword evidence="7" id="KW-0067">ATP-binding</keyword>
<reference evidence="10 11" key="1">
    <citation type="submission" date="2024-01" db="EMBL/GenBank/DDBJ databases">
        <title>Multi-omics insights into the function and evolution of sodium benzoate biodegradation pathways in Benzoatithermus flavus gen. nov., sp. nov. from hot spring.</title>
        <authorList>
            <person name="Hu C.-J."/>
            <person name="Li W.-J."/>
        </authorList>
    </citation>
    <scope>NUCLEOTIDE SEQUENCE [LARGE SCALE GENOMIC DNA]</scope>
    <source>
        <strain evidence="10 11">SYSU G07066</strain>
    </source>
</reference>
<dbReference type="Gene3D" id="3.30.450.20">
    <property type="entry name" value="PAS domain"/>
    <property type="match status" value="4"/>
</dbReference>
<evidence type="ECO:0000313" key="11">
    <source>
        <dbReference type="Proteomes" id="UP001375743"/>
    </source>
</evidence>
<evidence type="ECO:0000256" key="2">
    <source>
        <dbReference type="ARBA" id="ARBA00012438"/>
    </source>
</evidence>
<dbReference type="SUPFAM" id="SSF55874">
    <property type="entry name" value="ATPase domain of HSP90 chaperone/DNA topoisomerase II/histidine kinase"/>
    <property type="match status" value="1"/>
</dbReference>
<dbReference type="RefSeq" id="WP_418160588.1">
    <property type="nucleotide sequence ID" value="NZ_JBBLZC010000017.1"/>
</dbReference>
<proteinExistence type="predicted"/>
<dbReference type="Pfam" id="PF00989">
    <property type="entry name" value="PAS"/>
    <property type="match status" value="1"/>
</dbReference>
<feature type="compositionally biased region" description="Low complexity" evidence="8">
    <location>
        <begin position="751"/>
        <end position="762"/>
    </location>
</feature>
<dbReference type="InterPro" id="IPR001610">
    <property type="entry name" value="PAC"/>
</dbReference>
<dbReference type="Pfam" id="PF13426">
    <property type="entry name" value="PAS_9"/>
    <property type="match status" value="1"/>
</dbReference>
<evidence type="ECO:0000259" key="9">
    <source>
        <dbReference type="PROSITE" id="PS50112"/>
    </source>
</evidence>
<dbReference type="CDD" id="cd00130">
    <property type="entry name" value="PAS"/>
    <property type="match status" value="2"/>
</dbReference>
<dbReference type="Proteomes" id="UP001375743">
    <property type="component" value="Unassembled WGS sequence"/>
</dbReference>
<organism evidence="10 11">
    <name type="scientific">Benzoatithermus flavus</name>
    <dbReference type="NCBI Taxonomy" id="3108223"/>
    <lineage>
        <taxon>Bacteria</taxon>
        <taxon>Pseudomonadati</taxon>
        <taxon>Pseudomonadota</taxon>
        <taxon>Alphaproteobacteria</taxon>
        <taxon>Geminicoccales</taxon>
        <taxon>Geminicoccaceae</taxon>
        <taxon>Benzoatithermus</taxon>
    </lineage>
</organism>
<dbReference type="EC" id="2.7.13.3" evidence="2"/>
<feature type="domain" description="PAS" evidence="9">
    <location>
        <begin position="429"/>
        <end position="501"/>
    </location>
</feature>
<accession>A0ABU8XU60</accession>
<keyword evidence="4" id="KW-0808">Transferase</keyword>
<evidence type="ECO:0000256" key="6">
    <source>
        <dbReference type="ARBA" id="ARBA00022777"/>
    </source>
</evidence>